<evidence type="ECO:0000256" key="1">
    <source>
        <dbReference type="ARBA" id="ARBA00022705"/>
    </source>
</evidence>
<dbReference type="Pfam" id="PF00705">
    <property type="entry name" value="PCNA_N"/>
    <property type="match status" value="1"/>
</dbReference>
<dbReference type="GO" id="GO:0003677">
    <property type="term" value="F:DNA binding"/>
    <property type="evidence" value="ECO:0007669"/>
    <property type="project" value="UniProtKB-UniRule"/>
</dbReference>
<dbReference type="EMBL" id="LHYE01000010">
    <property type="protein sequence ID" value="KXB07330.1"/>
    <property type="molecule type" value="Genomic_DNA"/>
</dbReference>
<accession>A0A133VLP4</accession>
<dbReference type="InterPro" id="IPR022648">
    <property type="entry name" value="Pr_cel_nuc_antig_N"/>
</dbReference>
<dbReference type="HAMAP" id="MF_00317">
    <property type="entry name" value="DNApol_clamp_arch"/>
    <property type="match status" value="1"/>
</dbReference>
<sequence length="253" mass="29228">MLKYKLKKRFLHKFFKYGTVLSDEGKVVFGKDGMRMKLVDPAHVCLLDISLSKGAFESYDDDSVEVGIEFSDISKFIKRFDFDDEIDMKFDVDDGHHMKMKARKEDLYTLCATRPLRDTAGMTDPSVPEFDLPCKFETSNKALREMIDYLYDCYNDQSYLKISFDEGTVEFHSDEDYDKNTMTLESIKVFNGEDKSVSSLFALDYAKEITKSIKKSADLKMELGEDYPVIIDFKFEDGLGEGTFWLAPRIESE</sequence>
<dbReference type="PRINTS" id="PR00339">
    <property type="entry name" value="PCNACYCLIN"/>
</dbReference>
<proteinExistence type="inferred from homology"/>
<comment type="caution">
    <text evidence="5">The sequence shown here is derived from an EMBL/GenBank/DDBJ whole genome shotgun (WGS) entry which is preliminary data.</text>
</comment>
<evidence type="ECO:0000256" key="2">
    <source>
        <dbReference type="ARBA" id="ARBA00023125"/>
    </source>
</evidence>
<dbReference type="PANTHER" id="PTHR11352:SF0">
    <property type="entry name" value="PROLIFERATING CELL NUCLEAR ANTIGEN"/>
    <property type="match status" value="1"/>
</dbReference>
<keyword evidence="2 3" id="KW-0238">DNA-binding</keyword>
<dbReference type="GO" id="GO:0030337">
    <property type="term" value="F:DNA polymerase processivity factor activity"/>
    <property type="evidence" value="ECO:0007669"/>
    <property type="project" value="UniProtKB-UniRule"/>
</dbReference>
<name>A0A133VLP4_9EURY</name>
<keyword evidence="6" id="KW-1185">Reference proteome</keyword>
<dbReference type="Proteomes" id="UP000070263">
    <property type="component" value="Unassembled WGS sequence"/>
</dbReference>
<comment type="similarity">
    <text evidence="3">Belongs to the PCNA family.</text>
</comment>
<evidence type="ECO:0000313" key="5">
    <source>
        <dbReference type="EMBL" id="KXB07330.1"/>
    </source>
</evidence>
<feature type="domain" description="Proliferating cell nuclear antigen PCNA N-terminal" evidence="4">
    <location>
        <begin position="29"/>
        <end position="95"/>
    </location>
</feature>
<organism evidence="5 6">
    <name type="scientific">candidate division MSBL1 archaeon SCGC-AAA382A20</name>
    <dbReference type="NCBI Taxonomy" id="1698280"/>
    <lineage>
        <taxon>Archaea</taxon>
        <taxon>Methanobacteriati</taxon>
        <taxon>Methanobacteriota</taxon>
        <taxon>candidate division MSBL1</taxon>
    </lineage>
</organism>
<reference evidence="5 6" key="1">
    <citation type="journal article" date="2016" name="Sci. Rep.">
        <title>Metabolic traits of an uncultured archaeal lineage -MSBL1- from brine pools of the Red Sea.</title>
        <authorList>
            <person name="Mwirichia R."/>
            <person name="Alam I."/>
            <person name="Rashid M."/>
            <person name="Vinu M."/>
            <person name="Ba-Alawi W."/>
            <person name="Anthony Kamau A."/>
            <person name="Kamanda Ngugi D."/>
            <person name="Goker M."/>
            <person name="Klenk H.P."/>
            <person name="Bajic V."/>
            <person name="Stingl U."/>
        </authorList>
    </citation>
    <scope>NUCLEOTIDE SEQUENCE [LARGE SCALE GENOMIC DNA]</scope>
    <source>
        <strain evidence="5">SCGC-AAA382A20</strain>
    </source>
</reference>
<dbReference type="SUPFAM" id="SSF55979">
    <property type="entry name" value="DNA clamp"/>
    <property type="match status" value="2"/>
</dbReference>
<gene>
    <name evidence="3" type="primary">pcn</name>
    <name evidence="5" type="ORF">AKJ51_01520</name>
</gene>
<dbReference type="CDD" id="cd00577">
    <property type="entry name" value="PCNA"/>
    <property type="match status" value="1"/>
</dbReference>
<dbReference type="PANTHER" id="PTHR11352">
    <property type="entry name" value="PROLIFERATING CELL NUCLEAR ANTIGEN"/>
    <property type="match status" value="1"/>
</dbReference>
<dbReference type="AlphaFoldDB" id="A0A133VLP4"/>
<dbReference type="InterPro" id="IPR000730">
    <property type="entry name" value="Pr_cel_nuc_antig"/>
</dbReference>
<dbReference type="GO" id="GO:0006275">
    <property type="term" value="P:regulation of DNA replication"/>
    <property type="evidence" value="ECO:0007669"/>
    <property type="project" value="UniProtKB-UniRule"/>
</dbReference>
<evidence type="ECO:0000256" key="3">
    <source>
        <dbReference type="HAMAP-Rule" id="MF_00317"/>
    </source>
</evidence>
<dbReference type="InterPro" id="IPR046938">
    <property type="entry name" value="DNA_clamp_sf"/>
</dbReference>
<dbReference type="Gene3D" id="3.70.10.10">
    <property type="match status" value="1"/>
</dbReference>
<comment type="function">
    <text evidence="3">Sliding clamp subunit that acts as a moving platform for DNA processing. Responsible for tethering the catalytic subunit of DNA polymerase and other proteins to DNA during high-speed replication.</text>
</comment>
<dbReference type="GO" id="GO:0006272">
    <property type="term" value="P:leading strand elongation"/>
    <property type="evidence" value="ECO:0007669"/>
    <property type="project" value="TreeGrafter"/>
</dbReference>
<protein>
    <recommendedName>
        <fullName evidence="3">DNA polymerase sliding clamp</fullName>
    </recommendedName>
    <alternativeName>
        <fullName evidence="3">Proliferating cell nuclear antigen homolog</fullName>
        <shortName evidence="3">PCNA</shortName>
    </alternativeName>
</protein>
<keyword evidence="1 3" id="KW-0235">DNA replication</keyword>
<comment type="subunit">
    <text evidence="3">Homotrimer. The subunits circularize to form a toroid; DNA passes through its center. Replication factor C (RFC) is required to load the toroid on the DNA.</text>
</comment>
<evidence type="ECO:0000313" key="6">
    <source>
        <dbReference type="Proteomes" id="UP000070263"/>
    </source>
</evidence>
<evidence type="ECO:0000259" key="4">
    <source>
        <dbReference type="Pfam" id="PF00705"/>
    </source>
</evidence>